<dbReference type="EMBL" id="JALNTZ010000007">
    <property type="protein sequence ID" value="KAJ3644561.1"/>
    <property type="molecule type" value="Genomic_DNA"/>
</dbReference>
<dbReference type="GO" id="GO:0005634">
    <property type="term" value="C:nucleus"/>
    <property type="evidence" value="ECO:0007669"/>
    <property type="project" value="TreeGrafter"/>
</dbReference>
<evidence type="ECO:0000256" key="4">
    <source>
        <dbReference type="ARBA" id="ARBA00022777"/>
    </source>
</evidence>
<protein>
    <recommendedName>
        <fullName evidence="8">Kinase</fullName>
        <ecNumber evidence="8">2.7.-.-</ecNumber>
    </recommendedName>
</protein>
<comment type="catalytic activity">
    <reaction evidence="6">
        <text>1D-myo-inositol 1,4,5-trisphosphate + 2 ATP = 1D-myo-inositol 1,3,4,5,6-pentakisphosphate + 2 ADP + 2 H(+)</text>
        <dbReference type="Rhea" id="RHEA:32359"/>
        <dbReference type="ChEBI" id="CHEBI:15378"/>
        <dbReference type="ChEBI" id="CHEBI:30616"/>
        <dbReference type="ChEBI" id="CHEBI:57733"/>
        <dbReference type="ChEBI" id="CHEBI:203600"/>
        <dbReference type="ChEBI" id="CHEBI:456216"/>
        <dbReference type="EC" id="2.7.1.151"/>
    </reaction>
</comment>
<evidence type="ECO:0000256" key="1">
    <source>
        <dbReference type="ARBA" id="ARBA00007374"/>
    </source>
</evidence>
<evidence type="ECO:0000256" key="6">
    <source>
        <dbReference type="ARBA" id="ARBA00036164"/>
    </source>
</evidence>
<evidence type="ECO:0000313" key="10">
    <source>
        <dbReference type="Proteomes" id="UP001168821"/>
    </source>
</evidence>
<dbReference type="GO" id="GO:0005524">
    <property type="term" value="F:ATP binding"/>
    <property type="evidence" value="ECO:0007669"/>
    <property type="project" value="UniProtKB-KW"/>
</dbReference>
<dbReference type="GO" id="GO:0032958">
    <property type="term" value="P:inositol phosphate biosynthetic process"/>
    <property type="evidence" value="ECO:0007669"/>
    <property type="project" value="InterPro"/>
</dbReference>
<keyword evidence="4 8" id="KW-0418">Kinase</keyword>
<name>A0AA38HXD8_9CUCU</name>
<organism evidence="9 10">
    <name type="scientific">Zophobas morio</name>
    <dbReference type="NCBI Taxonomy" id="2755281"/>
    <lineage>
        <taxon>Eukaryota</taxon>
        <taxon>Metazoa</taxon>
        <taxon>Ecdysozoa</taxon>
        <taxon>Arthropoda</taxon>
        <taxon>Hexapoda</taxon>
        <taxon>Insecta</taxon>
        <taxon>Pterygota</taxon>
        <taxon>Neoptera</taxon>
        <taxon>Endopterygota</taxon>
        <taxon>Coleoptera</taxon>
        <taxon>Polyphaga</taxon>
        <taxon>Cucujiformia</taxon>
        <taxon>Tenebrionidae</taxon>
        <taxon>Zophobas</taxon>
    </lineage>
</organism>
<keyword evidence="2 8" id="KW-0808">Transferase</keyword>
<dbReference type="GO" id="GO:0008440">
    <property type="term" value="F:inositol-1,4,5-trisphosphate 3-kinase activity"/>
    <property type="evidence" value="ECO:0007669"/>
    <property type="project" value="TreeGrafter"/>
</dbReference>
<dbReference type="Gene3D" id="3.30.470.160">
    <property type="entry name" value="Inositol polyphosphate kinase"/>
    <property type="match status" value="1"/>
</dbReference>
<evidence type="ECO:0000256" key="7">
    <source>
        <dbReference type="ARBA" id="ARBA00036525"/>
    </source>
</evidence>
<reference evidence="9" key="1">
    <citation type="journal article" date="2023" name="G3 (Bethesda)">
        <title>Whole genome assemblies of Zophobas morio and Tenebrio molitor.</title>
        <authorList>
            <person name="Kaur S."/>
            <person name="Stinson S.A."/>
            <person name="diCenzo G.C."/>
        </authorList>
    </citation>
    <scope>NUCLEOTIDE SEQUENCE</scope>
    <source>
        <strain evidence="9">QUZm001</strain>
    </source>
</reference>
<proteinExistence type="inferred from homology"/>
<evidence type="ECO:0000256" key="5">
    <source>
        <dbReference type="ARBA" id="ARBA00022840"/>
    </source>
</evidence>
<gene>
    <name evidence="9" type="ORF">Zmor_022285</name>
</gene>
<dbReference type="PANTHER" id="PTHR12400">
    <property type="entry name" value="INOSITOL POLYPHOSPHATE KINASE"/>
    <property type="match status" value="1"/>
</dbReference>
<dbReference type="GO" id="GO:0051765">
    <property type="term" value="F:inositol tetrakisphosphate kinase activity"/>
    <property type="evidence" value="ECO:0007669"/>
    <property type="project" value="TreeGrafter"/>
</dbReference>
<dbReference type="PANTHER" id="PTHR12400:SF51">
    <property type="entry name" value="INOSITOL POLYPHOSPHATE MULTIKINASE"/>
    <property type="match status" value="1"/>
</dbReference>
<evidence type="ECO:0000256" key="8">
    <source>
        <dbReference type="RuleBase" id="RU363090"/>
    </source>
</evidence>
<accession>A0AA38HXD8</accession>
<dbReference type="InterPro" id="IPR038286">
    <property type="entry name" value="IPK_sf"/>
</dbReference>
<dbReference type="EC" id="2.7.-.-" evidence="8"/>
<comment type="caution">
    <text evidence="9">The sequence shown here is derived from an EMBL/GenBank/DDBJ whole genome shotgun (WGS) entry which is preliminary data.</text>
</comment>
<evidence type="ECO:0000256" key="3">
    <source>
        <dbReference type="ARBA" id="ARBA00022741"/>
    </source>
</evidence>
<comment type="similarity">
    <text evidence="1 8">Belongs to the inositol phosphokinase (IPK) family.</text>
</comment>
<keyword evidence="3" id="KW-0547">Nucleotide-binding</keyword>
<evidence type="ECO:0000313" key="9">
    <source>
        <dbReference type="EMBL" id="KAJ3644561.1"/>
    </source>
</evidence>
<dbReference type="AlphaFoldDB" id="A0AA38HXD8"/>
<evidence type="ECO:0000256" key="2">
    <source>
        <dbReference type="ARBA" id="ARBA00022679"/>
    </source>
</evidence>
<keyword evidence="10" id="KW-1185">Reference proteome</keyword>
<dbReference type="Pfam" id="PF03770">
    <property type="entry name" value="IPK"/>
    <property type="match status" value="1"/>
</dbReference>
<dbReference type="InterPro" id="IPR005522">
    <property type="entry name" value="IPK"/>
</dbReference>
<dbReference type="Proteomes" id="UP001168821">
    <property type="component" value="Unassembled WGS sequence"/>
</dbReference>
<dbReference type="SUPFAM" id="SSF56104">
    <property type="entry name" value="SAICAR synthase-like"/>
    <property type="match status" value="1"/>
</dbReference>
<sequence>MGKSEVVPMPIHRQDSLYAACKGAFNTVVHTVDEEQDEDEDDFGIPDNMQLFTNQVAGHTNDGKSYGMIKHNGTILKPITKQKCGEREIDFYEEINSATDKTRSELRDFVPKYYGKVTVPIKGNDVDCIVLEDLTRYYKEPCVIDIKIGRRTWDPTASYDKIVNEEAKYQESKRDLAFCIPGFQVYKIHNNQLCKFDKNYGKTLNKETVPQALKMFLNAETVCCRSLIVQFLASLWRIQMWARKQRYYHFYSSSLLLVYDARRLRELLKTDDDVKPTLKLQRSTSLYRPLSLAVLNNEKISTGFSGQLTNQGPILRTPTSPTKLKQFNDLVQTNNNNSNNVWQKSIRTLKRTHSFQNDYDKDMQSKRQDYTYILDELCTEQKSELWATVKMIDFAHAFMAEHHEVDKNYLEGIDNLIKLFEEFLVDSE</sequence>
<comment type="catalytic activity">
    <reaction evidence="7">
        <text>1D-myo-inositol 1,3,4,6-tetrakisphosphate + ATP = 1D-myo-inositol 1,3,4,5,6-pentakisphosphate + ADP + H(+)</text>
        <dbReference type="Rhea" id="RHEA:12717"/>
        <dbReference type="ChEBI" id="CHEBI:15378"/>
        <dbReference type="ChEBI" id="CHEBI:30616"/>
        <dbReference type="ChEBI" id="CHEBI:57660"/>
        <dbReference type="ChEBI" id="CHEBI:57733"/>
        <dbReference type="ChEBI" id="CHEBI:456216"/>
        <dbReference type="EC" id="2.7.1.140"/>
    </reaction>
</comment>
<dbReference type="GO" id="GO:0005737">
    <property type="term" value="C:cytoplasm"/>
    <property type="evidence" value="ECO:0007669"/>
    <property type="project" value="TreeGrafter"/>
</dbReference>
<keyword evidence="5" id="KW-0067">ATP-binding</keyword>